<dbReference type="EMBL" id="CAKOGL010000022">
    <property type="protein sequence ID" value="CAH2100320.1"/>
    <property type="molecule type" value="Genomic_DNA"/>
</dbReference>
<sequence length="246" mass="27778">MFELLLQVLTEHDLLNKPYRIFNVDETGVQLNNKPGKVIDMKILPGPSCSNQMLLELDCDEVLMTATVAEIPIKYVTKFNSFQGVFDTSPNTAREDSPSLISSLSCLQPNAESTQETPSKFLQECSPIPTVPMPLYKRGKQSAAVLTSKENIAIKRNKCKLTPNIPCKGKSLKKTVKKRSKADLQDTDTNTTCDSDNFEENTSNECVECFERFEETQSTVDWIQCVMCKKWLHETCTMYGDYYVSV</sequence>
<protein>
    <recommendedName>
        <fullName evidence="3">Transposase</fullName>
    </recommendedName>
</protein>
<organism evidence="1 2">
    <name type="scientific">Euphydryas editha</name>
    <name type="common">Edith's checkerspot</name>
    <dbReference type="NCBI Taxonomy" id="104508"/>
    <lineage>
        <taxon>Eukaryota</taxon>
        <taxon>Metazoa</taxon>
        <taxon>Ecdysozoa</taxon>
        <taxon>Arthropoda</taxon>
        <taxon>Hexapoda</taxon>
        <taxon>Insecta</taxon>
        <taxon>Pterygota</taxon>
        <taxon>Neoptera</taxon>
        <taxon>Endopterygota</taxon>
        <taxon>Lepidoptera</taxon>
        <taxon>Glossata</taxon>
        <taxon>Ditrysia</taxon>
        <taxon>Papilionoidea</taxon>
        <taxon>Nymphalidae</taxon>
        <taxon>Nymphalinae</taxon>
        <taxon>Euphydryas</taxon>
    </lineage>
</organism>
<comment type="caution">
    <text evidence="1">The sequence shown here is derived from an EMBL/GenBank/DDBJ whole genome shotgun (WGS) entry which is preliminary data.</text>
</comment>
<dbReference type="Proteomes" id="UP001153954">
    <property type="component" value="Unassembled WGS sequence"/>
</dbReference>
<gene>
    <name evidence="1" type="ORF">EEDITHA_LOCUS15201</name>
</gene>
<name>A0AAU9UR52_EUPED</name>
<evidence type="ECO:0000313" key="1">
    <source>
        <dbReference type="EMBL" id="CAH2100320.1"/>
    </source>
</evidence>
<reference evidence="1" key="1">
    <citation type="submission" date="2022-03" db="EMBL/GenBank/DDBJ databases">
        <authorList>
            <person name="Tunstrom K."/>
        </authorList>
    </citation>
    <scope>NUCLEOTIDE SEQUENCE</scope>
</reference>
<proteinExistence type="predicted"/>
<evidence type="ECO:0008006" key="3">
    <source>
        <dbReference type="Google" id="ProtNLM"/>
    </source>
</evidence>
<keyword evidence="2" id="KW-1185">Reference proteome</keyword>
<evidence type="ECO:0000313" key="2">
    <source>
        <dbReference type="Proteomes" id="UP001153954"/>
    </source>
</evidence>
<dbReference type="AlphaFoldDB" id="A0AAU9UR52"/>
<accession>A0AAU9UR52</accession>